<keyword evidence="4" id="KW-0472">Membrane</keyword>
<keyword evidence="2" id="KW-0238">DNA-binding</keyword>
<dbReference type="Pfam" id="PF12833">
    <property type="entry name" value="HTH_18"/>
    <property type="match status" value="1"/>
</dbReference>
<dbReference type="EMBL" id="JAABOQ010000005">
    <property type="protein sequence ID" value="NER18317.1"/>
    <property type="molecule type" value="Genomic_DNA"/>
</dbReference>
<dbReference type="Gene3D" id="1.10.10.60">
    <property type="entry name" value="Homeodomain-like"/>
    <property type="match status" value="1"/>
</dbReference>
<dbReference type="Proteomes" id="UP000474296">
    <property type="component" value="Unassembled WGS sequence"/>
</dbReference>
<feature type="domain" description="HTH araC/xylS-type" evidence="5">
    <location>
        <begin position="277"/>
        <end position="385"/>
    </location>
</feature>
<dbReference type="InterPro" id="IPR009057">
    <property type="entry name" value="Homeodomain-like_sf"/>
</dbReference>
<dbReference type="SMART" id="SM00342">
    <property type="entry name" value="HTH_ARAC"/>
    <property type="match status" value="1"/>
</dbReference>
<dbReference type="AlphaFoldDB" id="A0A6M0CS47"/>
<dbReference type="RefSeq" id="WP_164032990.1">
    <property type="nucleotide sequence ID" value="NZ_JAABOQ010000005.1"/>
</dbReference>
<organism evidence="6 7">
    <name type="scientific">Spongiivirga citrea</name>
    <dbReference type="NCBI Taxonomy" id="1481457"/>
    <lineage>
        <taxon>Bacteria</taxon>
        <taxon>Pseudomonadati</taxon>
        <taxon>Bacteroidota</taxon>
        <taxon>Flavobacteriia</taxon>
        <taxon>Flavobacteriales</taxon>
        <taxon>Flavobacteriaceae</taxon>
        <taxon>Spongiivirga</taxon>
    </lineage>
</organism>
<evidence type="ECO:0000313" key="6">
    <source>
        <dbReference type="EMBL" id="NER18317.1"/>
    </source>
</evidence>
<evidence type="ECO:0000259" key="5">
    <source>
        <dbReference type="PROSITE" id="PS01124"/>
    </source>
</evidence>
<comment type="caution">
    <text evidence="6">The sequence shown here is derived from an EMBL/GenBank/DDBJ whole genome shotgun (WGS) entry which is preliminary data.</text>
</comment>
<keyword evidence="3" id="KW-0804">Transcription</keyword>
<name>A0A6M0CS47_9FLAO</name>
<dbReference type="SUPFAM" id="SSF46689">
    <property type="entry name" value="Homeodomain-like"/>
    <property type="match status" value="1"/>
</dbReference>
<dbReference type="GO" id="GO:0003700">
    <property type="term" value="F:DNA-binding transcription factor activity"/>
    <property type="evidence" value="ECO:0007669"/>
    <property type="project" value="InterPro"/>
</dbReference>
<sequence>MGTTFFKFLLIAGAVQGFIFNIASFFSDKKSGKTVLYLNLVVFFLSLNNLQAWLIESGYVSSNFFIKYLLVPWYMPMFPMFYVFLLNYLNIEKKLKTFLIFTMTLFAIELVVRFSVITYLYNFSDEQGAASLMKQYNNVEEIINAIFCVFIFIKALTVVFKKQNLYQHILEYDDIKWIKNFVKLGGVIVGAWLLAIVMNNTVSGISAPHSYYPLRLGSSILLYWIGYQGMFRYILTRDRMALRKRISVSDSIKKLVAKEASTSIIAEKQVEATETQKSVFKRINDFVKDSRCYLNPKLNQELLAEELSMSTSQLSLHINMFSDFNFSDYINNYRVNQAKKLLTDTQFKQYTILSIGLECGFNSRSTFYAAFKKFTGQTPTIYRANVNS</sequence>
<keyword evidence="1" id="KW-0805">Transcription regulation</keyword>
<reference evidence="6 7" key="1">
    <citation type="submission" date="2020-01" db="EMBL/GenBank/DDBJ databases">
        <title>Spongiivirga citrea KCTC 32990T.</title>
        <authorList>
            <person name="Wang G."/>
        </authorList>
    </citation>
    <scope>NUCLEOTIDE SEQUENCE [LARGE SCALE GENOMIC DNA]</scope>
    <source>
        <strain evidence="6 7">KCTC 32990</strain>
    </source>
</reference>
<evidence type="ECO:0000256" key="3">
    <source>
        <dbReference type="ARBA" id="ARBA00023163"/>
    </source>
</evidence>
<dbReference type="GO" id="GO:0043565">
    <property type="term" value="F:sequence-specific DNA binding"/>
    <property type="evidence" value="ECO:0007669"/>
    <property type="project" value="InterPro"/>
</dbReference>
<keyword evidence="4" id="KW-1133">Transmembrane helix</keyword>
<keyword evidence="4" id="KW-0812">Transmembrane</keyword>
<dbReference type="InterPro" id="IPR018060">
    <property type="entry name" value="HTH_AraC"/>
</dbReference>
<proteinExistence type="predicted"/>
<gene>
    <name evidence="6" type="ORF">GWK10_13935</name>
</gene>
<feature type="transmembrane region" description="Helical" evidence="4">
    <location>
        <begin position="214"/>
        <end position="235"/>
    </location>
</feature>
<protein>
    <submittedName>
        <fullName evidence="6">Helix-turn-helix domain-containing protein</fullName>
    </submittedName>
</protein>
<evidence type="ECO:0000256" key="1">
    <source>
        <dbReference type="ARBA" id="ARBA00023015"/>
    </source>
</evidence>
<feature type="transmembrane region" description="Helical" evidence="4">
    <location>
        <begin position="6"/>
        <end position="27"/>
    </location>
</feature>
<feature type="transmembrane region" description="Helical" evidence="4">
    <location>
        <begin position="34"/>
        <end position="53"/>
    </location>
</feature>
<dbReference type="InterPro" id="IPR018062">
    <property type="entry name" value="HTH_AraC-typ_CS"/>
</dbReference>
<keyword evidence="7" id="KW-1185">Reference proteome</keyword>
<feature type="transmembrane region" description="Helical" evidence="4">
    <location>
        <begin position="98"/>
        <end position="122"/>
    </location>
</feature>
<evidence type="ECO:0000256" key="2">
    <source>
        <dbReference type="ARBA" id="ARBA00023125"/>
    </source>
</evidence>
<accession>A0A6M0CS47</accession>
<dbReference type="PANTHER" id="PTHR43280">
    <property type="entry name" value="ARAC-FAMILY TRANSCRIPTIONAL REGULATOR"/>
    <property type="match status" value="1"/>
</dbReference>
<dbReference type="PROSITE" id="PS01124">
    <property type="entry name" value="HTH_ARAC_FAMILY_2"/>
    <property type="match status" value="1"/>
</dbReference>
<dbReference type="PROSITE" id="PS00041">
    <property type="entry name" value="HTH_ARAC_FAMILY_1"/>
    <property type="match status" value="1"/>
</dbReference>
<evidence type="ECO:0000313" key="7">
    <source>
        <dbReference type="Proteomes" id="UP000474296"/>
    </source>
</evidence>
<dbReference type="PANTHER" id="PTHR43280:SF29">
    <property type="entry name" value="ARAC-FAMILY TRANSCRIPTIONAL REGULATOR"/>
    <property type="match status" value="1"/>
</dbReference>
<feature type="transmembrane region" description="Helical" evidence="4">
    <location>
        <begin position="181"/>
        <end position="202"/>
    </location>
</feature>
<feature type="transmembrane region" description="Helical" evidence="4">
    <location>
        <begin position="73"/>
        <end position="91"/>
    </location>
</feature>
<evidence type="ECO:0000256" key="4">
    <source>
        <dbReference type="SAM" id="Phobius"/>
    </source>
</evidence>
<feature type="transmembrane region" description="Helical" evidence="4">
    <location>
        <begin position="142"/>
        <end position="160"/>
    </location>
</feature>